<proteinExistence type="predicted"/>
<evidence type="ECO:0000259" key="1">
    <source>
        <dbReference type="SMART" id="SM00347"/>
    </source>
</evidence>
<dbReference type="Gene3D" id="1.10.10.10">
    <property type="entry name" value="Winged helix-like DNA-binding domain superfamily/Winged helix DNA-binding domain"/>
    <property type="match status" value="2"/>
</dbReference>
<dbReference type="InterPro" id="IPR036388">
    <property type="entry name" value="WH-like_DNA-bd_sf"/>
</dbReference>
<dbReference type="GO" id="GO:0003700">
    <property type="term" value="F:DNA-binding transcription factor activity"/>
    <property type="evidence" value="ECO:0007669"/>
    <property type="project" value="InterPro"/>
</dbReference>
<dbReference type="Proteomes" id="UP000502498">
    <property type="component" value="Chromosome"/>
</dbReference>
<dbReference type="AlphaFoldDB" id="A0A7D4TS49"/>
<dbReference type="InterPro" id="IPR000835">
    <property type="entry name" value="HTH_MarR-typ"/>
</dbReference>
<gene>
    <name evidence="2" type="ORF">HQM25_14955</name>
</gene>
<dbReference type="SMART" id="SM00347">
    <property type="entry name" value="HTH_MARR"/>
    <property type="match status" value="1"/>
</dbReference>
<dbReference type="GO" id="GO:0006950">
    <property type="term" value="P:response to stress"/>
    <property type="evidence" value="ECO:0007669"/>
    <property type="project" value="TreeGrafter"/>
</dbReference>
<organism evidence="2 3">
    <name type="scientific">Microbacterium hominis</name>
    <dbReference type="NCBI Taxonomy" id="162426"/>
    <lineage>
        <taxon>Bacteria</taxon>
        <taxon>Bacillati</taxon>
        <taxon>Actinomycetota</taxon>
        <taxon>Actinomycetes</taxon>
        <taxon>Micrococcales</taxon>
        <taxon>Microbacteriaceae</taxon>
        <taxon>Microbacterium</taxon>
    </lineage>
</organism>
<dbReference type="EMBL" id="CP054038">
    <property type="protein sequence ID" value="QKJ20524.1"/>
    <property type="molecule type" value="Genomic_DNA"/>
</dbReference>
<dbReference type="PANTHER" id="PTHR33164">
    <property type="entry name" value="TRANSCRIPTIONAL REGULATOR, MARR FAMILY"/>
    <property type="match status" value="1"/>
</dbReference>
<evidence type="ECO:0000313" key="3">
    <source>
        <dbReference type="Proteomes" id="UP000502498"/>
    </source>
</evidence>
<dbReference type="InterPro" id="IPR039422">
    <property type="entry name" value="MarR/SlyA-like"/>
</dbReference>
<protein>
    <submittedName>
        <fullName evidence="2">MarR family transcriptional regulator</fullName>
    </submittedName>
</protein>
<feature type="domain" description="HTH marR-type" evidence="1">
    <location>
        <begin position="122"/>
        <end position="221"/>
    </location>
</feature>
<dbReference type="PANTHER" id="PTHR33164:SF43">
    <property type="entry name" value="HTH-TYPE TRANSCRIPTIONAL REPRESSOR YETL"/>
    <property type="match status" value="1"/>
</dbReference>
<evidence type="ECO:0000313" key="2">
    <source>
        <dbReference type="EMBL" id="QKJ20524.1"/>
    </source>
</evidence>
<reference evidence="2 3" key="1">
    <citation type="submission" date="2020-05" db="EMBL/GenBank/DDBJ databases">
        <title>Strain PA2F3 complete genome.</title>
        <authorList>
            <person name="Kim Y.-S."/>
            <person name="Kim S.-J."/>
            <person name="Jung H.-k."/>
            <person name="Kim S.-E."/>
            <person name="Kim K.-H."/>
        </authorList>
    </citation>
    <scope>NUCLEOTIDE SEQUENCE [LARGE SCALE GENOMIC DNA]</scope>
    <source>
        <strain evidence="2 3">PA2F3</strain>
    </source>
</reference>
<sequence>MRIATVDGSTTRAIAEASGLDRRALSRLVNHLRDEGIVTVERSSVDARAIVVLLTPLGRSRVRALPRHLAERLKVWAPEAREIVANLGGTQHVQGPIEPLEVLRRVALTGTGIIDHMRDSAPGGPPLGRQSVALAQIHNNPGIRPSQLSPSLGLGRGGAAYVIDQLCAAGLVVRRRGTVPGDARAVGLDLTPEGARIASQRTDAIAANRGPITALFNDIAAFADATDASTSQTA</sequence>
<name>A0A7D4TS49_9MICO</name>
<dbReference type="SUPFAM" id="SSF46785">
    <property type="entry name" value="Winged helix' DNA-binding domain"/>
    <property type="match status" value="2"/>
</dbReference>
<dbReference type="InterPro" id="IPR036390">
    <property type="entry name" value="WH_DNA-bd_sf"/>
</dbReference>
<dbReference type="Pfam" id="PF12802">
    <property type="entry name" value="MarR_2"/>
    <property type="match status" value="2"/>
</dbReference>
<accession>A0A7D4TS49</accession>